<comment type="caution">
    <text evidence="7">The sequence shown here is derived from an EMBL/GenBank/DDBJ whole genome shotgun (WGS) entry which is preliminary data.</text>
</comment>
<dbReference type="EMBL" id="DXET01000146">
    <property type="protein sequence ID" value="HIX81657.1"/>
    <property type="molecule type" value="Genomic_DNA"/>
</dbReference>
<reference evidence="7" key="2">
    <citation type="submission" date="2021-04" db="EMBL/GenBank/DDBJ databases">
        <authorList>
            <person name="Gilroy R."/>
        </authorList>
    </citation>
    <scope>NUCLEOTIDE SEQUENCE</scope>
    <source>
        <strain evidence="7">ChiGjej1B1-14440</strain>
    </source>
</reference>
<dbReference type="GO" id="GO:0046872">
    <property type="term" value="F:metal ion binding"/>
    <property type="evidence" value="ECO:0007669"/>
    <property type="project" value="UniProtKB-KW"/>
</dbReference>
<dbReference type="InterPro" id="IPR017941">
    <property type="entry name" value="Rieske_2Fe-2S"/>
</dbReference>
<feature type="domain" description="Rieske" evidence="6">
    <location>
        <begin position="369"/>
        <end position="455"/>
    </location>
</feature>
<dbReference type="InterPro" id="IPR036922">
    <property type="entry name" value="Rieske_2Fe-2S_sf"/>
</dbReference>
<dbReference type="InterPro" id="IPR005805">
    <property type="entry name" value="Rieske_Fe-S_prot_C"/>
</dbReference>
<keyword evidence="2" id="KW-0479">Metal-binding</keyword>
<dbReference type="InterPro" id="IPR006076">
    <property type="entry name" value="FAD-dep_OxRdtase"/>
</dbReference>
<name>A0A9D2BN75_9FIRM</name>
<dbReference type="Gene3D" id="3.30.9.10">
    <property type="entry name" value="D-Amino Acid Oxidase, subunit A, domain 2"/>
    <property type="match status" value="1"/>
</dbReference>
<evidence type="ECO:0000313" key="8">
    <source>
        <dbReference type="Proteomes" id="UP000886724"/>
    </source>
</evidence>
<dbReference type="SUPFAM" id="SSF51905">
    <property type="entry name" value="FAD/NAD(P)-binding domain"/>
    <property type="match status" value="1"/>
</dbReference>
<sequence length="455" mass="52145">MENQSYWQKTVKLNSYPKITKAANYDVVIIGGGMSGITLAYRLNNSGLKVALLEANTLATQTTGHTTGKVTYLHGVIYSELAKAYNINKAKQYLESNYEAFCEIKKIIDEKQIDCDYQENISYIGANDEKNSEKIIEQIAMLKKWGFNVLENELEGYQASMGLNNQAIFHPLKYLAGLLQFCDNIEIYEHSLVRDSFIEDSLVNLKVNNLIIKTKKAIWMTRYPINLQHGYFIRLLQEREHISYQNIQSNSNSVLDLTTNYSKRLVDNQHCLVIDQLAKKTWYGQDTKALRKLPYIGKINDYEYVSYGYDKWGMTLSHVASKIIYDLIVYQDSKYASLYAIGNGNYLHAGSDIVKLIKNNYHGMIKNRIFVAKDVKLKAGEGKVVRHRGRLLAIYRDFDDRVFYMSPYCPHLKCVVEFNLQDQTWCCPCHGSIYNCYGKLLNGPATSSLKKSKPG</sequence>
<dbReference type="SUPFAM" id="SSF50022">
    <property type="entry name" value="ISP domain"/>
    <property type="match status" value="1"/>
</dbReference>
<dbReference type="AlphaFoldDB" id="A0A9D2BN75"/>
<dbReference type="Pfam" id="PF01266">
    <property type="entry name" value="DAO"/>
    <property type="match status" value="1"/>
</dbReference>
<dbReference type="Gene3D" id="2.102.10.10">
    <property type="entry name" value="Rieske [2Fe-2S] iron-sulphur domain"/>
    <property type="match status" value="1"/>
</dbReference>
<dbReference type="PANTHER" id="PTHR13847">
    <property type="entry name" value="SARCOSINE DEHYDROGENASE-RELATED"/>
    <property type="match status" value="1"/>
</dbReference>
<reference evidence="7" key="1">
    <citation type="journal article" date="2021" name="PeerJ">
        <title>Extensive microbial diversity within the chicken gut microbiome revealed by metagenomics and culture.</title>
        <authorList>
            <person name="Gilroy R."/>
            <person name="Ravi A."/>
            <person name="Getino M."/>
            <person name="Pursley I."/>
            <person name="Horton D.L."/>
            <person name="Alikhan N.F."/>
            <person name="Baker D."/>
            <person name="Gharbi K."/>
            <person name="Hall N."/>
            <person name="Watson M."/>
            <person name="Adriaenssens E.M."/>
            <person name="Foster-Nyarko E."/>
            <person name="Jarju S."/>
            <person name="Secka A."/>
            <person name="Antonio M."/>
            <person name="Oren A."/>
            <person name="Chaudhuri R.R."/>
            <person name="La Ragione R."/>
            <person name="Hildebrand F."/>
            <person name="Pallen M.J."/>
        </authorList>
    </citation>
    <scope>NUCLEOTIDE SEQUENCE</scope>
    <source>
        <strain evidence="7">ChiGjej1B1-14440</strain>
    </source>
</reference>
<evidence type="ECO:0000256" key="4">
    <source>
        <dbReference type="ARBA" id="ARBA00023014"/>
    </source>
</evidence>
<dbReference type="Gene3D" id="3.50.50.60">
    <property type="entry name" value="FAD/NAD(P)-binding domain"/>
    <property type="match status" value="1"/>
</dbReference>
<dbReference type="GO" id="GO:0051537">
    <property type="term" value="F:2 iron, 2 sulfur cluster binding"/>
    <property type="evidence" value="ECO:0007669"/>
    <property type="project" value="UniProtKB-KW"/>
</dbReference>
<keyword evidence="5" id="KW-1015">Disulfide bond</keyword>
<dbReference type="Proteomes" id="UP000886724">
    <property type="component" value="Unassembled WGS sequence"/>
</dbReference>
<dbReference type="GO" id="GO:0016705">
    <property type="term" value="F:oxidoreductase activity, acting on paired donors, with incorporation or reduction of molecular oxygen"/>
    <property type="evidence" value="ECO:0007669"/>
    <property type="project" value="UniProtKB-ARBA"/>
</dbReference>
<dbReference type="GO" id="GO:0016020">
    <property type="term" value="C:membrane"/>
    <property type="evidence" value="ECO:0007669"/>
    <property type="project" value="InterPro"/>
</dbReference>
<keyword evidence="3" id="KW-0408">Iron</keyword>
<evidence type="ECO:0000256" key="3">
    <source>
        <dbReference type="ARBA" id="ARBA00023004"/>
    </source>
</evidence>
<proteinExistence type="predicted"/>
<dbReference type="GO" id="GO:0004497">
    <property type="term" value="F:monooxygenase activity"/>
    <property type="evidence" value="ECO:0007669"/>
    <property type="project" value="UniProtKB-ARBA"/>
</dbReference>
<dbReference type="InterPro" id="IPR036188">
    <property type="entry name" value="FAD/NAD-bd_sf"/>
</dbReference>
<dbReference type="Pfam" id="PF00355">
    <property type="entry name" value="Rieske"/>
    <property type="match status" value="1"/>
</dbReference>
<organism evidence="7 8">
    <name type="scientific">Candidatus Erysipelatoclostridium merdavium</name>
    <dbReference type="NCBI Taxonomy" id="2838566"/>
    <lineage>
        <taxon>Bacteria</taxon>
        <taxon>Bacillati</taxon>
        <taxon>Bacillota</taxon>
        <taxon>Erysipelotrichia</taxon>
        <taxon>Erysipelotrichales</taxon>
        <taxon>Erysipelotrichales incertae sedis</taxon>
    </lineage>
</organism>
<keyword evidence="4" id="KW-0411">Iron-sulfur</keyword>
<evidence type="ECO:0000256" key="1">
    <source>
        <dbReference type="ARBA" id="ARBA00022714"/>
    </source>
</evidence>
<dbReference type="GO" id="GO:0005737">
    <property type="term" value="C:cytoplasm"/>
    <property type="evidence" value="ECO:0007669"/>
    <property type="project" value="TreeGrafter"/>
</dbReference>
<dbReference type="PRINTS" id="PR00162">
    <property type="entry name" value="RIESKE"/>
</dbReference>
<accession>A0A9D2BN75</accession>
<evidence type="ECO:0000313" key="7">
    <source>
        <dbReference type="EMBL" id="HIX81657.1"/>
    </source>
</evidence>
<evidence type="ECO:0000256" key="5">
    <source>
        <dbReference type="ARBA" id="ARBA00023157"/>
    </source>
</evidence>
<evidence type="ECO:0000256" key="2">
    <source>
        <dbReference type="ARBA" id="ARBA00022723"/>
    </source>
</evidence>
<evidence type="ECO:0000259" key="6">
    <source>
        <dbReference type="PROSITE" id="PS51296"/>
    </source>
</evidence>
<gene>
    <name evidence="7" type="ORF">H9980_06765</name>
</gene>
<dbReference type="PROSITE" id="PS51296">
    <property type="entry name" value="RIESKE"/>
    <property type="match status" value="1"/>
</dbReference>
<protein>
    <submittedName>
        <fullName evidence="7">FAD-dependent oxidoreductase</fullName>
    </submittedName>
</protein>
<keyword evidence="1" id="KW-0001">2Fe-2S</keyword>